<dbReference type="InterPro" id="IPR000504">
    <property type="entry name" value="RRM_dom"/>
</dbReference>
<dbReference type="Gene3D" id="3.30.70.330">
    <property type="match status" value="4"/>
</dbReference>
<feature type="region of interest" description="Disordered" evidence="4">
    <location>
        <begin position="553"/>
        <end position="582"/>
    </location>
</feature>
<dbReference type="PANTHER" id="PTHR48032">
    <property type="entry name" value="RNA-BINDING PROTEIN MUSASHI HOMOLOG RBP6"/>
    <property type="match status" value="1"/>
</dbReference>
<gene>
    <name evidence="6" type="ORF">MCOS_LOCUS5989</name>
</gene>
<reference evidence="6 7" key="1">
    <citation type="submission" date="2018-10" db="EMBL/GenBank/DDBJ databases">
        <authorList>
            <consortium name="Pathogen Informatics"/>
        </authorList>
    </citation>
    <scope>NUCLEOTIDE SEQUENCE [LARGE SCALE GENOMIC DNA]</scope>
</reference>
<dbReference type="Pfam" id="PF00076">
    <property type="entry name" value="RRM_1"/>
    <property type="match status" value="4"/>
</dbReference>
<evidence type="ECO:0000256" key="4">
    <source>
        <dbReference type="SAM" id="MobiDB-lite"/>
    </source>
</evidence>
<dbReference type="InterPro" id="IPR012677">
    <property type="entry name" value="Nucleotide-bd_a/b_plait_sf"/>
</dbReference>
<dbReference type="EMBL" id="UXSR01005227">
    <property type="protein sequence ID" value="VDD79986.1"/>
    <property type="molecule type" value="Genomic_DNA"/>
</dbReference>
<proteinExistence type="predicted"/>
<evidence type="ECO:0000259" key="5">
    <source>
        <dbReference type="PROSITE" id="PS50102"/>
    </source>
</evidence>
<evidence type="ECO:0000256" key="2">
    <source>
        <dbReference type="ARBA" id="ARBA00022884"/>
    </source>
</evidence>
<dbReference type="SMART" id="SM00360">
    <property type="entry name" value="RRM"/>
    <property type="match status" value="4"/>
</dbReference>
<dbReference type="SUPFAM" id="SSF54928">
    <property type="entry name" value="RNA-binding domain, RBD"/>
    <property type="match status" value="4"/>
</dbReference>
<dbReference type="FunFam" id="3.30.70.330:FF:000040">
    <property type="entry name" value="Heterogeneous nuclear ribonucleoprotein A2/B1"/>
    <property type="match status" value="2"/>
</dbReference>
<dbReference type="AlphaFoldDB" id="A0A0R3UFS0"/>
<feature type="domain" description="RRM" evidence="5">
    <location>
        <begin position="13"/>
        <end position="96"/>
    </location>
</feature>
<organism evidence="6 7">
    <name type="scientific">Mesocestoides corti</name>
    <name type="common">Flatworm</name>
    <dbReference type="NCBI Taxonomy" id="53468"/>
    <lineage>
        <taxon>Eukaryota</taxon>
        <taxon>Metazoa</taxon>
        <taxon>Spiralia</taxon>
        <taxon>Lophotrochozoa</taxon>
        <taxon>Platyhelminthes</taxon>
        <taxon>Cestoda</taxon>
        <taxon>Eucestoda</taxon>
        <taxon>Cyclophyllidea</taxon>
        <taxon>Mesocestoididae</taxon>
        <taxon>Mesocestoides</taxon>
    </lineage>
</organism>
<feature type="domain" description="RRM" evidence="5">
    <location>
        <begin position="103"/>
        <end position="199"/>
    </location>
</feature>
<dbReference type="STRING" id="53468.A0A0R3UFS0"/>
<evidence type="ECO:0000313" key="7">
    <source>
        <dbReference type="Proteomes" id="UP000267029"/>
    </source>
</evidence>
<feature type="domain" description="RRM" evidence="5">
    <location>
        <begin position="470"/>
        <end position="549"/>
    </location>
</feature>
<feature type="compositionally biased region" description="Polar residues" evidence="4">
    <location>
        <begin position="619"/>
        <end position="629"/>
    </location>
</feature>
<protein>
    <recommendedName>
        <fullName evidence="5">RRM domain-containing protein</fullName>
    </recommendedName>
</protein>
<dbReference type="GO" id="GO:0006417">
    <property type="term" value="P:regulation of translation"/>
    <property type="evidence" value="ECO:0007669"/>
    <property type="project" value="TreeGrafter"/>
</dbReference>
<feature type="domain" description="RRM" evidence="5">
    <location>
        <begin position="380"/>
        <end position="463"/>
    </location>
</feature>
<feature type="region of interest" description="Disordered" evidence="4">
    <location>
        <begin position="619"/>
        <end position="657"/>
    </location>
</feature>
<evidence type="ECO:0000256" key="3">
    <source>
        <dbReference type="PROSITE-ProRule" id="PRU00176"/>
    </source>
</evidence>
<dbReference type="InterPro" id="IPR035979">
    <property type="entry name" value="RBD_domain_sf"/>
</dbReference>
<keyword evidence="1" id="KW-0677">Repeat</keyword>
<keyword evidence="2 3" id="KW-0694">RNA-binding</keyword>
<dbReference type="PROSITE" id="PS50102">
    <property type="entry name" value="RRM"/>
    <property type="match status" value="4"/>
</dbReference>
<keyword evidence="7" id="KW-1185">Reference proteome</keyword>
<sequence>MRPSGDSKADQDKKLFVGGLHHSTTENQLREFYSQWGEITDVVVMKDQRTGKSRGFGFVTFAESSSVDAAQAARPHTIDGKTIDSKRAMPREETSPEVHAAVKKIFVGALKKDVTDDDLSQYFSQFGTVTDASVVMSKDRNESRGFAFVTFDDTDAVDKVILSKPHSINENKIDVRKALSKDEMSKIRSRPLRPDFRQSWGNDNSWNGHRYDNGYNQGYGYQGYGNYGNGGAYGYCSQGYGYENPPPSWGPSPNGDTGFGSYQQQSLWGSRLSAFEQVCFWSVRRATGYFWRLCVMYSFIRCHWLRVAPKACTKLRLAIEGGDTTGVGVAATKKVGVYVEASAHRRGLRNALGRVYSHAKILKCRGMMRPQGDPKEDQGKKLFVGGINHKTEEKSLREYFSQYGEIVDVVVMKDSHTGRPRGFGFITFKDASAVDAAQNARPHTLDGKEIDTKRAMPREESSPEVHAAVKKIFVGALKKDITSEDLSSYFSNFGTIVEASVVMSKDTNESRGFGFVTFDDTDAVDKVILGRPHTINEHKIDVRKALSKEEMGRLRSRPPRQGPHQMWNQGAPDYRQQGWNHGYNQGGYGSSGYPSYGSDQYGNGYGYDNYQQSWDYQSADSFGSYNQQPYGGGPMRGGPQYSRPAPYGGPNSWGQQR</sequence>
<dbReference type="OrthoDB" id="1875751at2759"/>
<dbReference type="PANTHER" id="PTHR48032:SF6">
    <property type="entry name" value="RNA-BINDING (RRM_RBD_RNP MOTIFS) FAMILY PROTEIN"/>
    <property type="match status" value="1"/>
</dbReference>
<dbReference type="CDD" id="cd12325">
    <property type="entry name" value="RRM1_hnRNPA_hnRNPD_like"/>
    <property type="match status" value="1"/>
</dbReference>
<accession>A0A0R3UFS0</accession>
<evidence type="ECO:0000256" key="1">
    <source>
        <dbReference type="ARBA" id="ARBA00022737"/>
    </source>
</evidence>
<dbReference type="GO" id="GO:0003729">
    <property type="term" value="F:mRNA binding"/>
    <property type="evidence" value="ECO:0007669"/>
    <property type="project" value="TreeGrafter"/>
</dbReference>
<dbReference type="Proteomes" id="UP000267029">
    <property type="component" value="Unassembled WGS sequence"/>
</dbReference>
<name>A0A0R3UFS0_MESCO</name>
<evidence type="ECO:0000313" key="6">
    <source>
        <dbReference type="EMBL" id="VDD79986.1"/>
    </source>
</evidence>